<dbReference type="SUPFAM" id="SSF54593">
    <property type="entry name" value="Glyoxalase/Bleomycin resistance protein/Dihydroxybiphenyl dioxygenase"/>
    <property type="match status" value="1"/>
</dbReference>
<dbReference type="CDD" id="cd06587">
    <property type="entry name" value="VOC"/>
    <property type="match status" value="1"/>
</dbReference>
<dbReference type="RefSeq" id="WP_200324478.1">
    <property type="nucleotide sequence ID" value="NZ_JAENJH010000010.1"/>
</dbReference>
<keyword evidence="3" id="KW-1185">Reference proteome</keyword>
<reference evidence="2" key="1">
    <citation type="submission" date="2020-12" db="EMBL/GenBank/DDBJ databases">
        <title>Prauserella sp. ASG 168, a novel actinomycete isolated from cave rock.</title>
        <authorList>
            <person name="Suriyachadkun C."/>
        </authorList>
    </citation>
    <scope>NUCLEOTIDE SEQUENCE</scope>
    <source>
        <strain evidence="2">ASG 168</strain>
    </source>
</reference>
<organism evidence="2 3">
    <name type="scientific">Prauserella cavernicola</name>
    <dbReference type="NCBI Taxonomy" id="2800127"/>
    <lineage>
        <taxon>Bacteria</taxon>
        <taxon>Bacillati</taxon>
        <taxon>Actinomycetota</taxon>
        <taxon>Actinomycetes</taxon>
        <taxon>Pseudonocardiales</taxon>
        <taxon>Pseudonocardiaceae</taxon>
        <taxon>Prauserella</taxon>
    </lineage>
</organism>
<proteinExistence type="predicted"/>
<dbReference type="InterPro" id="IPR029068">
    <property type="entry name" value="Glyas_Bleomycin-R_OHBP_Dase"/>
</dbReference>
<dbReference type="Pfam" id="PF18029">
    <property type="entry name" value="Glyoxalase_6"/>
    <property type="match status" value="1"/>
</dbReference>
<dbReference type="AlphaFoldDB" id="A0A934V7F1"/>
<comment type="caution">
    <text evidence="2">The sequence shown here is derived from an EMBL/GenBank/DDBJ whole genome shotgun (WGS) entry which is preliminary data.</text>
</comment>
<dbReference type="EMBL" id="JAENJH010000010">
    <property type="protein sequence ID" value="MBK1788517.1"/>
    <property type="molecule type" value="Genomic_DNA"/>
</dbReference>
<dbReference type="Proteomes" id="UP000635245">
    <property type="component" value="Unassembled WGS sequence"/>
</dbReference>
<feature type="domain" description="Glyoxalase-like" evidence="1">
    <location>
        <begin position="6"/>
        <end position="142"/>
    </location>
</feature>
<gene>
    <name evidence="2" type="ORF">JHE00_29665</name>
</gene>
<name>A0A934V7F1_9PSEU</name>
<dbReference type="PANTHER" id="PTHR35908:SF1">
    <property type="entry name" value="CONSERVED PROTEIN"/>
    <property type="match status" value="1"/>
</dbReference>
<dbReference type="PANTHER" id="PTHR35908">
    <property type="entry name" value="HYPOTHETICAL FUSION PROTEIN"/>
    <property type="match status" value="1"/>
</dbReference>
<protein>
    <submittedName>
        <fullName evidence="2">VOC family protein</fullName>
    </submittedName>
</protein>
<sequence length="143" mass="15833">MALGVQVTFDAANPRKLAEFWALALDYEVQPPPPGFASWEEFAEKLGFPPEEWDSKSAVVDPAGQGPRLFFQRVPERKTAKNRVHLDINASAPHHGTEQGWEQVLARAEVLKQAGASVLREVNEPAGRCLVLQDPEGNEFCVQ</sequence>
<evidence type="ECO:0000313" key="3">
    <source>
        <dbReference type="Proteomes" id="UP000635245"/>
    </source>
</evidence>
<accession>A0A934V7F1</accession>
<dbReference type="Gene3D" id="3.10.180.10">
    <property type="entry name" value="2,3-Dihydroxybiphenyl 1,2-Dioxygenase, domain 1"/>
    <property type="match status" value="1"/>
</dbReference>
<evidence type="ECO:0000259" key="1">
    <source>
        <dbReference type="Pfam" id="PF18029"/>
    </source>
</evidence>
<dbReference type="InterPro" id="IPR041581">
    <property type="entry name" value="Glyoxalase_6"/>
</dbReference>
<evidence type="ECO:0000313" key="2">
    <source>
        <dbReference type="EMBL" id="MBK1788517.1"/>
    </source>
</evidence>